<evidence type="ECO:0000313" key="4">
    <source>
        <dbReference type="EMBL" id="KAH0890906.1"/>
    </source>
</evidence>
<dbReference type="PROSITE" id="PS51174">
    <property type="entry name" value="BARWIN_3"/>
    <property type="match status" value="1"/>
</dbReference>
<protein>
    <recommendedName>
        <fullName evidence="3">Barwin domain-containing protein</fullName>
    </recommendedName>
</protein>
<evidence type="ECO:0000259" key="3">
    <source>
        <dbReference type="PROSITE" id="PS51174"/>
    </source>
</evidence>
<comment type="caution">
    <text evidence="4">The sequence shown here is derived from an EMBL/GenBank/DDBJ whole genome shotgun (WGS) entry which is preliminary data.</text>
</comment>
<evidence type="ECO:0000313" key="5">
    <source>
        <dbReference type="Proteomes" id="UP000824890"/>
    </source>
</evidence>
<dbReference type="PANTHER" id="PTHR46351:SF6">
    <property type="entry name" value="PATHOGENESIS-RELATED PROTEIN PR-4A"/>
    <property type="match status" value="1"/>
</dbReference>
<dbReference type="EMBL" id="JAGKQM010000013">
    <property type="protein sequence ID" value="KAH0890906.1"/>
    <property type="molecule type" value="Genomic_DNA"/>
</dbReference>
<dbReference type="Proteomes" id="UP000824890">
    <property type="component" value="Unassembled WGS sequence"/>
</dbReference>
<feature type="signal peptide" evidence="2">
    <location>
        <begin position="1"/>
        <end position="21"/>
    </location>
</feature>
<sequence>MSRLSICLLVLLCAFAAKTAAQSANNVRATYHFYNPAQNGWDLYRVSAYCSTWDGNQPLEWRQRYGWTAFCGPAGPRGRDSCAAQTASNVRTTYHYYYPEQNGWDLYKVTNTATGAQATVRIVDQCSNGGLDLDDGVFKQLDTNGQGYARGNMIVNYAFVNC</sequence>
<evidence type="ECO:0000256" key="2">
    <source>
        <dbReference type="SAM" id="SignalP"/>
    </source>
</evidence>
<dbReference type="Pfam" id="PF00967">
    <property type="entry name" value="Barwin"/>
    <property type="match status" value="2"/>
</dbReference>
<name>A0ABQ8AEG7_BRANA</name>
<dbReference type="PRINTS" id="PR00602">
    <property type="entry name" value="BARWIN"/>
</dbReference>
<proteinExistence type="predicted"/>
<dbReference type="Gene3D" id="2.40.40.10">
    <property type="entry name" value="RlpA-like domain"/>
    <property type="match status" value="2"/>
</dbReference>
<dbReference type="InterPro" id="IPR036908">
    <property type="entry name" value="RlpA-like_sf"/>
</dbReference>
<gene>
    <name evidence="4" type="ORF">HID58_053335</name>
</gene>
<keyword evidence="5" id="KW-1185">Reference proteome</keyword>
<keyword evidence="1" id="KW-1015">Disulfide bond</keyword>
<dbReference type="InterPro" id="IPR044301">
    <property type="entry name" value="PR4"/>
</dbReference>
<evidence type="ECO:0000256" key="1">
    <source>
        <dbReference type="ARBA" id="ARBA00023157"/>
    </source>
</evidence>
<reference evidence="4 5" key="1">
    <citation type="submission" date="2021-05" db="EMBL/GenBank/DDBJ databases">
        <title>Genome Assembly of Synthetic Allotetraploid Brassica napus Reveals Homoeologous Exchanges between Subgenomes.</title>
        <authorList>
            <person name="Davis J.T."/>
        </authorList>
    </citation>
    <scope>NUCLEOTIDE SEQUENCE [LARGE SCALE GENOMIC DNA]</scope>
    <source>
        <strain evidence="5">cv. Da-Ae</strain>
        <tissue evidence="4">Seedling</tissue>
    </source>
</reference>
<organism evidence="4 5">
    <name type="scientific">Brassica napus</name>
    <name type="common">Rape</name>
    <dbReference type="NCBI Taxonomy" id="3708"/>
    <lineage>
        <taxon>Eukaryota</taxon>
        <taxon>Viridiplantae</taxon>
        <taxon>Streptophyta</taxon>
        <taxon>Embryophyta</taxon>
        <taxon>Tracheophyta</taxon>
        <taxon>Spermatophyta</taxon>
        <taxon>Magnoliopsida</taxon>
        <taxon>eudicotyledons</taxon>
        <taxon>Gunneridae</taxon>
        <taxon>Pentapetalae</taxon>
        <taxon>rosids</taxon>
        <taxon>malvids</taxon>
        <taxon>Brassicales</taxon>
        <taxon>Brassicaceae</taxon>
        <taxon>Brassiceae</taxon>
        <taxon>Brassica</taxon>
    </lineage>
</organism>
<keyword evidence="2" id="KW-0732">Signal</keyword>
<dbReference type="SUPFAM" id="SSF50685">
    <property type="entry name" value="Barwin-like endoglucanases"/>
    <property type="match status" value="2"/>
</dbReference>
<feature type="chain" id="PRO_5045985451" description="Barwin domain-containing protein" evidence="2">
    <location>
        <begin position="22"/>
        <end position="162"/>
    </location>
</feature>
<accession>A0ABQ8AEG7</accession>
<dbReference type="PANTHER" id="PTHR46351">
    <property type="entry name" value="WOUND-INDUCED PROTEIN WIN2"/>
    <property type="match status" value="1"/>
</dbReference>
<feature type="domain" description="Barwin" evidence="3">
    <location>
        <begin position="22"/>
        <end position="162"/>
    </location>
</feature>
<dbReference type="InterPro" id="IPR001153">
    <property type="entry name" value="Barwin_dom"/>
</dbReference>